<proteinExistence type="predicted"/>
<keyword evidence="2" id="KW-1185">Reference proteome</keyword>
<gene>
    <name evidence="1" type="ORF">pEaSNUABM22_00079</name>
</gene>
<reference evidence="1 2" key="1">
    <citation type="submission" date="2021-06" db="EMBL/GenBank/DDBJ databases">
        <title>Complete genome sequence of Erwinia phage pEa_SNUABM_22.</title>
        <authorList>
            <person name="Kim S.G."/>
            <person name="Park S.C."/>
        </authorList>
    </citation>
    <scope>NUCLEOTIDE SEQUENCE [LARGE SCALE GENOMIC DNA]</scope>
    <source>
        <strain evidence="2">pEa_SNUABM_22</strain>
    </source>
</reference>
<name>A0AAE8XR05_9CAUD</name>
<protein>
    <submittedName>
        <fullName evidence="1">Uncharacterized protein</fullName>
    </submittedName>
</protein>
<sequence>MKMLPATANAMQRNAYSSLVNSAAPSNFTAVANAILFYTGAMPTKAELNSLIGDGTQLTGTNAAYINPGLLTASRLADYVGGVVGNKAAMTTNANNVPVLLASAFNMRISASYSDYRASYFTKDATPTWCIVIGGASATINVQTGVTVVPASFVAVCSVGNENSNADLRLVGGKVYANNTTPTDQSKAVIVNDLVLKFA</sequence>
<evidence type="ECO:0000313" key="2">
    <source>
        <dbReference type="Proteomes" id="UP000827717"/>
    </source>
</evidence>
<evidence type="ECO:0000313" key="1">
    <source>
        <dbReference type="EMBL" id="UAW96567.1"/>
    </source>
</evidence>
<organism evidence="1 2">
    <name type="scientific">Erwinia phage pEa_SNUABM_22</name>
    <dbReference type="NCBI Taxonomy" id="2869549"/>
    <lineage>
        <taxon>Viruses</taxon>
        <taxon>Duplodnaviria</taxon>
        <taxon>Heunggongvirae</taxon>
        <taxon>Uroviricota</taxon>
        <taxon>Caudoviricetes</taxon>
        <taxon>Alexandravirus</taxon>
        <taxon>Alexandravirus SNUABM22</taxon>
    </lineage>
</organism>
<dbReference type="EMBL" id="MZ443785">
    <property type="protein sequence ID" value="UAW96567.1"/>
    <property type="molecule type" value="Genomic_DNA"/>
</dbReference>
<accession>A0AAE8XR05</accession>
<dbReference type="Proteomes" id="UP000827717">
    <property type="component" value="Segment"/>
</dbReference>